<keyword evidence="11" id="KW-1185">Reference proteome</keyword>
<comment type="function">
    <text evidence="8">Essential component of the vacuolar proton pump (V-ATPase), a multimeric enzyme that catalyzes the translocation of protons across the membranes. Required for assembly and activity of the V-ATPase.</text>
</comment>
<dbReference type="Proteomes" id="UP000270094">
    <property type="component" value="Unassembled WGS sequence"/>
</dbReference>
<accession>A0A3P7IIR2</accession>
<dbReference type="Pfam" id="PF01496">
    <property type="entry name" value="V_ATPase_I"/>
    <property type="match status" value="1"/>
</dbReference>
<evidence type="ECO:0000256" key="2">
    <source>
        <dbReference type="ARBA" id="ARBA00009904"/>
    </source>
</evidence>
<dbReference type="GO" id="GO:0007035">
    <property type="term" value="P:vacuolar acidification"/>
    <property type="evidence" value="ECO:0007669"/>
    <property type="project" value="TreeGrafter"/>
</dbReference>
<keyword evidence="8" id="KW-0375">Hydrogen ion transport</keyword>
<name>A0A3P7IIR2_STRVU</name>
<evidence type="ECO:0000256" key="5">
    <source>
        <dbReference type="ARBA" id="ARBA00022989"/>
    </source>
</evidence>
<comment type="similarity">
    <text evidence="2 8">Belongs to the V-ATPase 116 kDa subunit family.</text>
</comment>
<evidence type="ECO:0000256" key="3">
    <source>
        <dbReference type="ARBA" id="ARBA00022448"/>
    </source>
</evidence>
<evidence type="ECO:0000256" key="8">
    <source>
        <dbReference type="RuleBase" id="RU361189"/>
    </source>
</evidence>
<keyword evidence="4 8" id="KW-0812">Transmembrane</keyword>
<gene>
    <name evidence="10" type="ORF">SVUK_LOCUS1707</name>
</gene>
<dbReference type="InterPro" id="IPR002490">
    <property type="entry name" value="V-ATPase_116kDa_su"/>
</dbReference>
<dbReference type="GO" id="GO:0005886">
    <property type="term" value="C:plasma membrane"/>
    <property type="evidence" value="ECO:0007669"/>
    <property type="project" value="TreeGrafter"/>
</dbReference>
<dbReference type="OrthoDB" id="10264220at2759"/>
<evidence type="ECO:0000313" key="10">
    <source>
        <dbReference type="EMBL" id="VDM66709.1"/>
    </source>
</evidence>
<evidence type="ECO:0000256" key="6">
    <source>
        <dbReference type="ARBA" id="ARBA00023065"/>
    </source>
</evidence>
<comment type="caution">
    <text evidence="8">Lacks conserved residue(s) required for the propagation of feature annotation.</text>
</comment>
<dbReference type="GO" id="GO:0033179">
    <property type="term" value="C:proton-transporting V-type ATPase, V0 domain"/>
    <property type="evidence" value="ECO:0007669"/>
    <property type="project" value="InterPro"/>
</dbReference>
<dbReference type="PANTHER" id="PTHR11629">
    <property type="entry name" value="VACUOLAR PROTON ATPASES"/>
    <property type="match status" value="1"/>
</dbReference>
<reference evidence="10 11" key="1">
    <citation type="submission" date="2018-11" db="EMBL/GenBank/DDBJ databases">
        <authorList>
            <consortium name="Pathogen Informatics"/>
        </authorList>
    </citation>
    <scope>NUCLEOTIDE SEQUENCE [LARGE SCALE GENOMIC DNA]</scope>
</reference>
<protein>
    <recommendedName>
        <fullName evidence="8">V-type proton ATPase subunit a</fullName>
    </recommendedName>
</protein>
<sequence>MFCIFVYLCLEIILKWIFFWVKPDIIFGRIYPGSHCAPSLLIGLINMFMFKDRLEGFVQMDKPINAANNEYMEIDQCHLTQWYPGQSLIEALLVIIAVICVPVMLFGKPIHFMMEQKKRKRTIGSNISVRANVVSDDSEIIINGSKKNGEPEQAAGGGGGHGHEEESFGDIMVHQAIHTIEYVLGCISHTASYLRLWALSLAHARRFLPSCVN</sequence>
<evidence type="ECO:0000256" key="9">
    <source>
        <dbReference type="SAM" id="MobiDB-lite"/>
    </source>
</evidence>
<keyword evidence="7 8" id="KW-0472">Membrane</keyword>
<dbReference type="PANTHER" id="PTHR11629:SF73">
    <property type="entry name" value="V-TYPE PROTON ATPASE 116 KDA SUBUNIT A 2"/>
    <property type="match status" value="1"/>
</dbReference>
<evidence type="ECO:0000256" key="1">
    <source>
        <dbReference type="ARBA" id="ARBA00004141"/>
    </source>
</evidence>
<comment type="subcellular location">
    <subcellularLocation>
        <location evidence="1">Membrane</location>
        <topology evidence="1">Multi-pass membrane protein</topology>
    </subcellularLocation>
</comment>
<organism evidence="10 11">
    <name type="scientific">Strongylus vulgaris</name>
    <name type="common">Blood worm</name>
    <dbReference type="NCBI Taxonomy" id="40348"/>
    <lineage>
        <taxon>Eukaryota</taxon>
        <taxon>Metazoa</taxon>
        <taxon>Ecdysozoa</taxon>
        <taxon>Nematoda</taxon>
        <taxon>Chromadorea</taxon>
        <taxon>Rhabditida</taxon>
        <taxon>Rhabditina</taxon>
        <taxon>Rhabditomorpha</taxon>
        <taxon>Strongyloidea</taxon>
        <taxon>Strongylidae</taxon>
        <taxon>Strongylus</taxon>
    </lineage>
</organism>
<dbReference type="GO" id="GO:0051117">
    <property type="term" value="F:ATPase binding"/>
    <property type="evidence" value="ECO:0007669"/>
    <property type="project" value="TreeGrafter"/>
</dbReference>
<dbReference type="GO" id="GO:0046961">
    <property type="term" value="F:proton-transporting ATPase activity, rotational mechanism"/>
    <property type="evidence" value="ECO:0007669"/>
    <property type="project" value="InterPro"/>
</dbReference>
<keyword evidence="5 8" id="KW-1133">Transmembrane helix</keyword>
<evidence type="ECO:0000256" key="4">
    <source>
        <dbReference type="ARBA" id="ARBA00022692"/>
    </source>
</evidence>
<feature type="region of interest" description="Disordered" evidence="9">
    <location>
        <begin position="143"/>
        <end position="163"/>
    </location>
</feature>
<keyword evidence="3 8" id="KW-0813">Transport</keyword>
<evidence type="ECO:0000256" key="7">
    <source>
        <dbReference type="ARBA" id="ARBA00023136"/>
    </source>
</evidence>
<keyword evidence="6 8" id="KW-0406">Ion transport</keyword>
<evidence type="ECO:0000313" key="11">
    <source>
        <dbReference type="Proteomes" id="UP000270094"/>
    </source>
</evidence>
<dbReference type="GO" id="GO:0016471">
    <property type="term" value="C:vacuolar proton-transporting V-type ATPase complex"/>
    <property type="evidence" value="ECO:0007669"/>
    <property type="project" value="TreeGrafter"/>
</dbReference>
<proteinExistence type="inferred from homology"/>
<feature type="transmembrane region" description="Helical" evidence="8">
    <location>
        <begin position="91"/>
        <end position="111"/>
    </location>
</feature>
<dbReference type="AlphaFoldDB" id="A0A3P7IIR2"/>
<dbReference type="EMBL" id="UYYB01003515">
    <property type="protein sequence ID" value="VDM66709.1"/>
    <property type="molecule type" value="Genomic_DNA"/>
</dbReference>